<dbReference type="GO" id="GO:0016787">
    <property type="term" value="F:hydrolase activity"/>
    <property type="evidence" value="ECO:0007669"/>
    <property type="project" value="UniProtKB-KW"/>
</dbReference>
<keyword evidence="1" id="KW-0378">Hydrolase</keyword>
<dbReference type="RefSeq" id="WP_252112034.1">
    <property type="nucleotide sequence ID" value="NZ_JAMSHT010000001.1"/>
</dbReference>
<dbReference type="EMBL" id="JAMSHT010000001">
    <property type="protein sequence ID" value="MCM8556648.1"/>
    <property type="molecule type" value="Genomic_DNA"/>
</dbReference>
<reference evidence="1" key="1">
    <citation type="submission" date="2022-06" db="EMBL/GenBank/DDBJ databases">
        <title>Sphingomicrobium sedimins sp. nov., a marine bacterium isolated from tidal flat.</title>
        <authorList>
            <person name="Kim C.-H."/>
            <person name="Yoo Y."/>
            <person name="Kim J.-J."/>
        </authorList>
    </citation>
    <scope>NUCLEOTIDE SEQUENCE</scope>
    <source>
        <strain evidence="1">GRR-S6-50</strain>
    </source>
</reference>
<gene>
    <name evidence="1" type="ORF">NDO55_02280</name>
</gene>
<organism evidence="1 2">
    <name type="scientific">Sphingomicrobium sediminis</name>
    <dbReference type="NCBI Taxonomy" id="2950949"/>
    <lineage>
        <taxon>Bacteria</taxon>
        <taxon>Pseudomonadati</taxon>
        <taxon>Pseudomonadota</taxon>
        <taxon>Alphaproteobacteria</taxon>
        <taxon>Sphingomonadales</taxon>
        <taxon>Sphingomonadaceae</taxon>
        <taxon>Sphingomicrobium</taxon>
    </lineage>
</organism>
<sequence>MSSIGLIAAAMTITSGPEAIARPQWWPDSVRDTTVETGVIKMQVYRAGDEGVAVVIMQDMHDYFDPAPKWEGDIQEQWIERGSRHRNFVATLAKQHRVFVPIRRGYGATEDPGVGYDVATYAEDVLAMLSKEGVERAVFIGRNPAQNDIYWIAEHHPERMIAMALFEPTPWLPFDFDNEDAFAFASGWWRGARDMGATDERIDELTLSRFSGAIPHFLSEEGAQIDVPLLYLSSPPSFEGAWMWANLFAFEDEDADCSEVTSNYPCSVFGDADRVDRLRTYFGSHPHNALAASTRERLEATFSDMTVVPYPFGDEFPSDIWAYYGEVVEPFLARFRQRQE</sequence>
<evidence type="ECO:0000313" key="2">
    <source>
        <dbReference type="Proteomes" id="UP001155128"/>
    </source>
</evidence>
<evidence type="ECO:0000313" key="1">
    <source>
        <dbReference type="EMBL" id="MCM8556648.1"/>
    </source>
</evidence>
<dbReference type="InterPro" id="IPR029058">
    <property type="entry name" value="AB_hydrolase_fold"/>
</dbReference>
<dbReference type="AlphaFoldDB" id="A0A9X2EER7"/>
<dbReference type="SUPFAM" id="SSF53474">
    <property type="entry name" value="alpha/beta-Hydrolases"/>
    <property type="match status" value="1"/>
</dbReference>
<protein>
    <submittedName>
        <fullName evidence="1">Alpha/beta hydrolase</fullName>
    </submittedName>
</protein>
<name>A0A9X2EER7_9SPHN</name>
<dbReference type="Gene3D" id="3.40.50.1820">
    <property type="entry name" value="alpha/beta hydrolase"/>
    <property type="match status" value="1"/>
</dbReference>
<comment type="caution">
    <text evidence="1">The sequence shown here is derived from an EMBL/GenBank/DDBJ whole genome shotgun (WGS) entry which is preliminary data.</text>
</comment>
<accession>A0A9X2EER7</accession>
<proteinExistence type="predicted"/>
<dbReference type="Proteomes" id="UP001155128">
    <property type="component" value="Unassembled WGS sequence"/>
</dbReference>
<keyword evidence="2" id="KW-1185">Reference proteome</keyword>